<dbReference type="InterPro" id="IPR012340">
    <property type="entry name" value="NA-bd_OB-fold"/>
</dbReference>
<evidence type="ECO:0000259" key="17">
    <source>
        <dbReference type="PROSITE" id="PS51194"/>
    </source>
</evidence>
<dbReference type="Gene3D" id="2.40.50.140">
    <property type="entry name" value="Nucleic acid-binding proteins"/>
    <property type="match status" value="1"/>
</dbReference>
<dbReference type="EC" id="5.6.2.4" evidence="13 15"/>
<sequence length="691" mass="79048">MPEEKNNVGARLKQPVSMVKGIGTEAVQLLADLNIYTVEDLLMYFPYRYDDNRIRDLAEVGHDERVTVEGKVISQPLLSYYGRKKSRLSIKIMVENYVVTAVFFNQAYLKNKININETITVTGKWNRHRQQISVISYHLGSTIHTNAIDFQPVYSVKGNLTVKGLKRFIRLTFEQFGNEIEETLPPHLLKQYRLYSLKQAVRALHFPQNALDIKQGRRRIVYEEFLLFQLKMQALRKFERENQQGVEIPYKNELLKRFIAALPYPLTNAQKRVINEILKDLRSPYRMNRLLQGDVGSGKTVVAAVSLYAAVTAGFQAALMVPTEILAEQHANSLQAMFSPFHIQVALLTGSTKKKERAEILQGLLDGTVSIVVGTHALIQDEVNFRKLGLVITDEQHRFGVEQRRILREKGEYPNSLFLTATPIPRTLAITAFGEMDVSIIDEMPQGRKKILTYWVKPNMFERVLAMMEKELQSGRQAYVICPLIEESDKLDVQNAIDVHAQLVQYFRDRYRVGLMHGRLSSDEKDDVMKLFSENKVQILVSTTVVEVGVNVANATMMVIYDAERFGLAQLHQLRGRVGRAEHQSYCILLADPKSEVGKERMKIMTETTDGFVLSEKDLELRGPGDFFGKKQSGLPEFKVADMVHDYRALETARQDAYHLIESPAFWNDPEYLYLRNYIVESGVMSGEKLD</sequence>
<evidence type="ECO:0000313" key="18">
    <source>
        <dbReference type="EMBL" id="MEL3957186.1"/>
    </source>
</evidence>
<dbReference type="SUPFAM" id="SSF50249">
    <property type="entry name" value="Nucleic acid-binding proteins"/>
    <property type="match status" value="1"/>
</dbReference>
<evidence type="ECO:0000256" key="9">
    <source>
        <dbReference type="ARBA" id="ARBA00023172"/>
    </source>
</evidence>
<evidence type="ECO:0000256" key="10">
    <source>
        <dbReference type="ARBA" id="ARBA00023204"/>
    </source>
</evidence>
<accession>A0ABU9JWF1</accession>
<evidence type="ECO:0000313" key="19">
    <source>
        <dbReference type="Proteomes" id="UP001459714"/>
    </source>
</evidence>
<evidence type="ECO:0000256" key="1">
    <source>
        <dbReference type="ARBA" id="ARBA00007504"/>
    </source>
</evidence>
<dbReference type="CDD" id="cd04488">
    <property type="entry name" value="RecG_wedge_OBF"/>
    <property type="match status" value="1"/>
</dbReference>
<dbReference type="PROSITE" id="PS51194">
    <property type="entry name" value="HELICASE_CTER"/>
    <property type="match status" value="1"/>
</dbReference>
<keyword evidence="7 15" id="KW-0067">ATP-binding</keyword>
<name>A0ABU9JWF1_9BACI</name>
<dbReference type="InterPro" id="IPR001650">
    <property type="entry name" value="Helicase_C-like"/>
</dbReference>
<keyword evidence="9 15" id="KW-0233">DNA recombination</keyword>
<keyword evidence="6 15" id="KW-0347">Helicase</keyword>
<feature type="domain" description="Helicase ATP-binding" evidence="16">
    <location>
        <begin position="280"/>
        <end position="441"/>
    </location>
</feature>
<comment type="catalytic activity">
    <reaction evidence="12 15">
        <text>Couples ATP hydrolysis with the unwinding of duplex DNA by translocating in the 3'-5' direction.</text>
        <dbReference type="EC" id="5.6.2.4"/>
    </reaction>
</comment>
<organism evidence="18 19">
    <name type="scientific">Caldifermentibacillus hisashii</name>
    <dbReference type="NCBI Taxonomy" id="996558"/>
    <lineage>
        <taxon>Bacteria</taxon>
        <taxon>Bacillati</taxon>
        <taxon>Bacillota</taxon>
        <taxon>Bacilli</taxon>
        <taxon>Bacillales</taxon>
        <taxon>Bacillaceae</taxon>
        <taxon>Caldifermentibacillus</taxon>
    </lineage>
</organism>
<dbReference type="InterPro" id="IPR011545">
    <property type="entry name" value="DEAD/DEAH_box_helicase_dom"/>
</dbReference>
<dbReference type="PROSITE" id="PS51192">
    <property type="entry name" value="HELICASE_ATP_BIND_1"/>
    <property type="match status" value="1"/>
</dbReference>
<dbReference type="InterPro" id="IPR027417">
    <property type="entry name" value="P-loop_NTPase"/>
</dbReference>
<dbReference type="CDD" id="cd18811">
    <property type="entry name" value="SF2_C_RecG"/>
    <property type="match status" value="1"/>
</dbReference>
<dbReference type="SUPFAM" id="SSF52540">
    <property type="entry name" value="P-loop containing nucleoside triphosphate hydrolases"/>
    <property type="match status" value="2"/>
</dbReference>
<dbReference type="NCBIfam" id="NF008168">
    <property type="entry name" value="PRK10917.2-2"/>
    <property type="match status" value="1"/>
</dbReference>
<evidence type="ECO:0000256" key="12">
    <source>
        <dbReference type="ARBA" id="ARBA00034617"/>
    </source>
</evidence>
<keyword evidence="5 15" id="KW-0378">Hydrolase</keyword>
<keyword evidence="19" id="KW-1185">Reference proteome</keyword>
<dbReference type="CDD" id="cd17992">
    <property type="entry name" value="DEXHc_RecG"/>
    <property type="match status" value="1"/>
</dbReference>
<dbReference type="PANTHER" id="PTHR47964">
    <property type="entry name" value="ATP-DEPENDENT DNA HELICASE HOMOLOG RECG, CHLOROPLASTIC"/>
    <property type="match status" value="1"/>
</dbReference>
<comment type="catalytic activity">
    <reaction evidence="14 15">
        <text>ATP + H2O = ADP + phosphate + H(+)</text>
        <dbReference type="Rhea" id="RHEA:13065"/>
        <dbReference type="ChEBI" id="CHEBI:15377"/>
        <dbReference type="ChEBI" id="CHEBI:15378"/>
        <dbReference type="ChEBI" id="CHEBI:30616"/>
        <dbReference type="ChEBI" id="CHEBI:43474"/>
        <dbReference type="ChEBI" id="CHEBI:456216"/>
        <dbReference type="EC" id="5.6.2.4"/>
    </reaction>
</comment>
<keyword evidence="3 15" id="KW-0547">Nucleotide-binding</keyword>
<dbReference type="Gene3D" id="3.40.50.300">
    <property type="entry name" value="P-loop containing nucleotide triphosphate hydrolases"/>
    <property type="match status" value="2"/>
</dbReference>
<evidence type="ECO:0000256" key="7">
    <source>
        <dbReference type="ARBA" id="ARBA00022840"/>
    </source>
</evidence>
<gene>
    <name evidence="18" type="primary">recG</name>
    <name evidence="18" type="ORF">NST17_08245</name>
</gene>
<evidence type="ECO:0000256" key="2">
    <source>
        <dbReference type="ARBA" id="ARBA00017846"/>
    </source>
</evidence>
<proteinExistence type="inferred from homology"/>
<dbReference type="Proteomes" id="UP001459714">
    <property type="component" value="Unassembled WGS sequence"/>
</dbReference>
<dbReference type="Pfam" id="PF00270">
    <property type="entry name" value="DEAD"/>
    <property type="match status" value="1"/>
</dbReference>
<evidence type="ECO:0000256" key="13">
    <source>
        <dbReference type="ARBA" id="ARBA00034808"/>
    </source>
</evidence>
<dbReference type="InterPro" id="IPR004609">
    <property type="entry name" value="ATP-dep_DNA_helicase_RecG"/>
</dbReference>
<dbReference type="InterPro" id="IPR014001">
    <property type="entry name" value="Helicase_ATP-bd"/>
</dbReference>
<dbReference type="InterPro" id="IPR045562">
    <property type="entry name" value="RecG_dom3_C"/>
</dbReference>
<dbReference type="EMBL" id="JBBYAK010000001">
    <property type="protein sequence ID" value="MEL3957186.1"/>
    <property type="molecule type" value="Genomic_DNA"/>
</dbReference>
<evidence type="ECO:0000256" key="15">
    <source>
        <dbReference type="RuleBase" id="RU363016"/>
    </source>
</evidence>
<dbReference type="PANTHER" id="PTHR47964:SF1">
    <property type="entry name" value="ATP-DEPENDENT DNA HELICASE HOMOLOG RECG, CHLOROPLASTIC"/>
    <property type="match status" value="1"/>
</dbReference>
<dbReference type="Pfam" id="PF19833">
    <property type="entry name" value="RecG_dom3_C"/>
    <property type="match status" value="1"/>
</dbReference>
<keyword evidence="11" id="KW-0413">Isomerase</keyword>
<dbReference type="NCBIfam" id="NF008165">
    <property type="entry name" value="PRK10917.1-3"/>
    <property type="match status" value="1"/>
</dbReference>
<reference evidence="18 19" key="1">
    <citation type="submission" date="2024-03" db="EMBL/GenBank/DDBJ databases">
        <title>Bacilli Hybrid Assemblies.</title>
        <authorList>
            <person name="Kovac J."/>
        </authorList>
    </citation>
    <scope>NUCLEOTIDE SEQUENCE [LARGE SCALE GENOMIC DNA]</scope>
    <source>
        <strain evidence="18 19">FSL M8-0022</strain>
    </source>
</reference>
<dbReference type="InterPro" id="IPR033454">
    <property type="entry name" value="RecG_wedge"/>
</dbReference>
<dbReference type="Pfam" id="PF00271">
    <property type="entry name" value="Helicase_C"/>
    <property type="match status" value="1"/>
</dbReference>
<keyword evidence="4 15" id="KW-0227">DNA damage</keyword>
<dbReference type="GO" id="GO:0016787">
    <property type="term" value="F:hydrolase activity"/>
    <property type="evidence" value="ECO:0007669"/>
    <property type="project" value="UniProtKB-KW"/>
</dbReference>
<comment type="caution">
    <text evidence="18">The sequence shown here is derived from an EMBL/GenBank/DDBJ whole genome shotgun (WGS) entry which is preliminary data.</text>
</comment>
<evidence type="ECO:0000256" key="14">
    <source>
        <dbReference type="ARBA" id="ARBA00048988"/>
    </source>
</evidence>
<comment type="function">
    <text evidence="15">Plays a critical role in recombination and DNA repair. Helps process Holliday junction intermediates to mature products by catalyzing branch migration. Has replication fork regression activity, unwinds stalled or blocked replication forks to make a HJ that can be resolved. Has a DNA unwinding activity characteristic of a DNA helicase with 3'-5' polarity.</text>
</comment>
<evidence type="ECO:0000256" key="3">
    <source>
        <dbReference type="ARBA" id="ARBA00022741"/>
    </source>
</evidence>
<evidence type="ECO:0000256" key="6">
    <source>
        <dbReference type="ARBA" id="ARBA00022806"/>
    </source>
</evidence>
<evidence type="ECO:0000256" key="4">
    <source>
        <dbReference type="ARBA" id="ARBA00022763"/>
    </source>
</evidence>
<dbReference type="GO" id="GO:0003678">
    <property type="term" value="F:DNA helicase activity"/>
    <property type="evidence" value="ECO:0007669"/>
    <property type="project" value="UniProtKB-EC"/>
</dbReference>
<evidence type="ECO:0000256" key="5">
    <source>
        <dbReference type="ARBA" id="ARBA00022801"/>
    </source>
</evidence>
<dbReference type="SMART" id="SM00487">
    <property type="entry name" value="DEXDc"/>
    <property type="match status" value="1"/>
</dbReference>
<protein>
    <recommendedName>
        <fullName evidence="2 15">ATP-dependent DNA helicase RecG</fullName>
        <ecNumber evidence="13 15">5.6.2.4</ecNumber>
    </recommendedName>
</protein>
<dbReference type="Pfam" id="PF17191">
    <property type="entry name" value="RecG_wedge"/>
    <property type="match status" value="1"/>
</dbReference>
<keyword evidence="10 15" id="KW-0234">DNA repair</keyword>
<dbReference type="NCBIfam" id="TIGR00643">
    <property type="entry name" value="recG"/>
    <property type="match status" value="1"/>
</dbReference>
<feature type="domain" description="Helicase C-terminal" evidence="17">
    <location>
        <begin position="460"/>
        <end position="620"/>
    </location>
</feature>
<keyword evidence="8" id="KW-0238">DNA-binding</keyword>
<evidence type="ECO:0000259" key="16">
    <source>
        <dbReference type="PROSITE" id="PS51192"/>
    </source>
</evidence>
<dbReference type="RefSeq" id="WP_251240995.1">
    <property type="nucleotide sequence ID" value="NZ_CP159977.1"/>
</dbReference>
<dbReference type="InterPro" id="IPR047112">
    <property type="entry name" value="RecG/Mfd"/>
</dbReference>
<dbReference type="SMART" id="SM00490">
    <property type="entry name" value="HELICc"/>
    <property type="match status" value="1"/>
</dbReference>
<evidence type="ECO:0000256" key="11">
    <source>
        <dbReference type="ARBA" id="ARBA00023235"/>
    </source>
</evidence>
<comment type="similarity">
    <text evidence="1 15">Belongs to the helicase family. RecG subfamily.</text>
</comment>
<evidence type="ECO:0000256" key="8">
    <source>
        <dbReference type="ARBA" id="ARBA00023125"/>
    </source>
</evidence>